<accession>A0ABR0SG56</accession>
<evidence type="ECO:0000256" key="2">
    <source>
        <dbReference type="SAM" id="MobiDB-lite"/>
    </source>
</evidence>
<dbReference type="PANTHER" id="PTHR24216">
    <property type="entry name" value="PAXILLIN-RELATED"/>
    <property type="match status" value="1"/>
</dbReference>
<evidence type="ECO:0000313" key="4">
    <source>
        <dbReference type="Proteomes" id="UP001338125"/>
    </source>
</evidence>
<feature type="region of interest" description="Disordered" evidence="2">
    <location>
        <begin position="604"/>
        <end position="727"/>
    </location>
</feature>
<feature type="compositionally biased region" description="Polar residues" evidence="2">
    <location>
        <begin position="694"/>
        <end position="703"/>
    </location>
</feature>
<gene>
    <name evidence="3" type="ORF">PT974_09070</name>
</gene>
<dbReference type="EMBL" id="JAVFKD010000014">
    <property type="protein sequence ID" value="KAK5990797.1"/>
    <property type="molecule type" value="Genomic_DNA"/>
</dbReference>
<sequence>MATAPTASVVAPTNQEPTTTTMNGSVNGPAAPSVVQTPVPLPYQAPRSTVASSTPSAVASPTVTTASIKGGNSASGANSATPQTEKSKPQAQYASPMLSSSAPPVKSGTVTSQAPSAAAAAAGNSASPAMTPSIVPLPKTAPAYTFRSPKTKTDQAQNTDLQGQYNELKAKIAQAHATVVRQVIRDQWQKCLVGSDFHTTFLANATFHHAPVAVLGKVIGDFGQRAVKHAKHQVIKHLNKVDLDELTDDILSKASNKFMDRVVARRLETIGAQDLVNALARAERLGYDAGDIVEGGKPGGTRGEHVIPSLHFVAPHAVPQYQAPHHQAPQRHIPQHHVPQHHVPQHIVPQHLLAPQPQNHRQISYAPGQGIPNSGAPPTKPPPATPSSAPKAPLLELPPGIVACHLCNRPCSSDKALAHHHKKAGCQKSPYYQQVGIDACIHCGSHFSGVGGLAYHVKSQVCGIYSAETLETITSLVQSFVNFHSQPRPQPQPQATTVPAPPSNSVATPITSRIQVAKTSPSPAPGNDPYAHLTQERREAFEDEMKRAEEKYGNLMREAMSLPALEQGERLAKLKNSYNTKQSTTRKKYGIRLRERRTVAEIEAEQQRLLGTPSEEASEQPAKRARIDSDGQSVVTKSYSSTPASSPRKRVPMTEMGGLTGSSATAELVDPTSSLTPSRPRHSGHSQVADDTPSMVNQGTSDDPMQIDDSSGNSDTDGDQDIPASLP</sequence>
<protein>
    <recommendedName>
        <fullName evidence="5">C2H2-type domain-containing protein</fullName>
    </recommendedName>
</protein>
<keyword evidence="1" id="KW-0175">Coiled coil</keyword>
<reference evidence="3 4" key="1">
    <citation type="submission" date="2024-01" db="EMBL/GenBank/DDBJ databases">
        <title>Complete genome of Cladobotryum mycophilum ATHUM6906.</title>
        <authorList>
            <person name="Christinaki A.C."/>
            <person name="Myridakis A.I."/>
            <person name="Kouvelis V.N."/>
        </authorList>
    </citation>
    <scope>NUCLEOTIDE SEQUENCE [LARGE SCALE GENOMIC DNA]</scope>
    <source>
        <strain evidence="3 4">ATHUM6906</strain>
    </source>
</reference>
<dbReference type="PANTHER" id="PTHR24216:SF65">
    <property type="entry name" value="PAXILLIN-LIKE PROTEIN 1"/>
    <property type="match status" value="1"/>
</dbReference>
<feature type="compositionally biased region" description="Low complexity" evidence="2">
    <location>
        <begin position="1"/>
        <end position="13"/>
    </location>
</feature>
<evidence type="ECO:0000313" key="3">
    <source>
        <dbReference type="EMBL" id="KAK5990797.1"/>
    </source>
</evidence>
<feature type="compositionally biased region" description="Polar residues" evidence="2">
    <location>
        <begin position="661"/>
        <end position="677"/>
    </location>
</feature>
<feature type="compositionally biased region" description="Polar residues" evidence="2">
    <location>
        <begin position="70"/>
        <end position="102"/>
    </location>
</feature>
<evidence type="ECO:0008006" key="5">
    <source>
        <dbReference type="Google" id="ProtNLM"/>
    </source>
</evidence>
<comment type="caution">
    <text evidence="3">The sequence shown here is derived from an EMBL/GenBank/DDBJ whole genome shotgun (WGS) entry which is preliminary data.</text>
</comment>
<name>A0ABR0SG56_9HYPO</name>
<feature type="compositionally biased region" description="Low complexity" evidence="2">
    <location>
        <begin position="45"/>
        <end position="67"/>
    </location>
</feature>
<organism evidence="3 4">
    <name type="scientific">Cladobotryum mycophilum</name>
    <dbReference type="NCBI Taxonomy" id="491253"/>
    <lineage>
        <taxon>Eukaryota</taxon>
        <taxon>Fungi</taxon>
        <taxon>Dikarya</taxon>
        <taxon>Ascomycota</taxon>
        <taxon>Pezizomycotina</taxon>
        <taxon>Sordariomycetes</taxon>
        <taxon>Hypocreomycetidae</taxon>
        <taxon>Hypocreales</taxon>
        <taxon>Hypocreaceae</taxon>
        <taxon>Cladobotryum</taxon>
    </lineage>
</organism>
<feature type="coiled-coil region" evidence="1">
    <location>
        <begin position="531"/>
        <end position="558"/>
    </location>
</feature>
<feature type="compositionally biased region" description="Polar residues" evidence="2">
    <location>
        <begin position="630"/>
        <end position="645"/>
    </location>
</feature>
<feature type="region of interest" description="Disordered" evidence="2">
    <location>
        <begin position="358"/>
        <end position="392"/>
    </location>
</feature>
<evidence type="ECO:0000256" key="1">
    <source>
        <dbReference type="SAM" id="Coils"/>
    </source>
</evidence>
<feature type="region of interest" description="Disordered" evidence="2">
    <location>
        <begin position="1"/>
        <end position="111"/>
    </location>
</feature>
<dbReference type="Proteomes" id="UP001338125">
    <property type="component" value="Unassembled WGS sequence"/>
</dbReference>
<feature type="region of interest" description="Disordered" evidence="2">
    <location>
        <begin position="486"/>
        <end position="507"/>
    </location>
</feature>
<proteinExistence type="predicted"/>
<feature type="compositionally biased region" description="Polar residues" evidence="2">
    <location>
        <begin position="14"/>
        <end position="26"/>
    </location>
</feature>
<keyword evidence="4" id="KW-1185">Reference proteome</keyword>